<evidence type="ECO:0000256" key="6">
    <source>
        <dbReference type="ARBA" id="ARBA00022989"/>
    </source>
</evidence>
<evidence type="ECO:0000256" key="3">
    <source>
        <dbReference type="ARBA" id="ARBA00022475"/>
    </source>
</evidence>
<evidence type="ECO:0000256" key="5">
    <source>
        <dbReference type="ARBA" id="ARBA00022856"/>
    </source>
</evidence>
<evidence type="ECO:0000256" key="4">
    <source>
        <dbReference type="ARBA" id="ARBA00022692"/>
    </source>
</evidence>
<dbReference type="STRING" id="45074.Lsan_2763"/>
<keyword evidence="3" id="KW-1003">Cell membrane</keyword>
<dbReference type="NCBIfam" id="TIGR00924">
    <property type="entry name" value="yjdL_sub1_fam"/>
    <property type="match status" value="1"/>
</dbReference>
<feature type="transmembrane region" description="Helical" evidence="8">
    <location>
        <begin position="61"/>
        <end position="81"/>
    </location>
</feature>
<evidence type="ECO:0000256" key="2">
    <source>
        <dbReference type="ARBA" id="ARBA00022448"/>
    </source>
</evidence>
<feature type="transmembrane region" description="Helical" evidence="8">
    <location>
        <begin position="428"/>
        <end position="447"/>
    </location>
</feature>
<feature type="transmembrane region" description="Helical" evidence="8">
    <location>
        <begin position="161"/>
        <end position="181"/>
    </location>
</feature>
<dbReference type="PATRIC" id="fig|45074.5.peg.2972"/>
<reference evidence="9 10" key="1">
    <citation type="submission" date="2015-11" db="EMBL/GenBank/DDBJ databases">
        <title>Genomic analysis of 38 Legionella species identifies large and diverse effector repertoires.</title>
        <authorList>
            <person name="Burstein D."/>
            <person name="Amaro F."/>
            <person name="Zusman T."/>
            <person name="Lifshitz Z."/>
            <person name="Cohen O."/>
            <person name="Gilbert J.A."/>
            <person name="Pupko T."/>
            <person name="Shuman H.A."/>
            <person name="Segal G."/>
        </authorList>
    </citation>
    <scope>NUCLEOTIDE SEQUENCE [LARGE SCALE GENOMIC DNA]</scope>
    <source>
        <strain evidence="9 10">SC-63-C7</strain>
    </source>
</reference>
<feature type="transmembrane region" description="Helical" evidence="8">
    <location>
        <begin position="281"/>
        <end position="300"/>
    </location>
</feature>
<name>A0A0W0YIE8_9GAMM</name>
<dbReference type="PANTHER" id="PTHR23517">
    <property type="entry name" value="RESISTANCE PROTEIN MDTM, PUTATIVE-RELATED-RELATED"/>
    <property type="match status" value="1"/>
</dbReference>
<comment type="subcellular location">
    <subcellularLocation>
        <location evidence="1">Cell membrane</location>
        <topology evidence="1">Multi-pass membrane protein</topology>
    </subcellularLocation>
</comment>
<evidence type="ECO:0000256" key="1">
    <source>
        <dbReference type="ARBA" id="ARBA00004651"/>
    </source>
</evidence>
<dbReference type="GO" id="GO:1904680">
    <property type="term" value="F:peptide transmembrane transporter activity"/>
    <property type="evidence" value="ECO:0007669"/>
    <property type="project" value="InterPro"/>
</dbReference>
<feature type="transmembrane region" description="Helical" evidence="8">
    <location>
        <begin position="23"/>
        <end position="46"/>
    </location>
</feature>
<evidence type="ECO:0000313" key="9">
    <source>
        <dbReference type="EMBL" id="KTD56603.1"/>
    </source>
</evidence>
<dbReference type="GO" id="GO:0005886">
    <property type="term" value="C:plasma membrane"/>
    <property type="evidence" value="ECO:0007669"/>
    <property type="project" value="UniProtKB-SubCell"/>
</dbReference>
<keyword evidence="7 8" id="KW-0472">Membrane</keyword>
<feature type="transmembrane region" description="Helical" evidence="8">
    <location>
        <begin position="467"/>
        <end position="488"/>
    </location>
</feature>
<feature type="transmembrane region" description="Helical" evidence="8">
    <location>
        <begin position="327"/>
        <end position="348"/>
    </location>
</feature>
<keyword evidence="4 8" id="KW-0812">Transmembrane</keyword>
<evidence type="ECO:0000256" key="8">
    <source>
        <dbReference type="SAM" id="Phobius"/>
    </source>
</evidence>
<gene>
    <name evidence="9" type="ORF">Lsan_2763</name>
</gene>
<keyword evidence="5" id="KW-0571">Peptide transport</keyword>
<dbReference type="Proteomes" id="UP000054703">
    <property type="component" value="Unassembled WGS sequence"/>
</dbReference>
<dbReference type="GO" id="GO:0015833">
    <property type="term" value="P:peptide transport"/>
    <property type="evidence" value="ECO:0007669"/>
    <property type="project" value="UniProtKB-KW"/>
</dbReference>
<comment type="caution">
    <text evidence="9">The sequence shown here is derived from an EMBL/GenBank/DDBJ whole genome shotgun (WGS) entry which is preliminary data.</text>
</comment>
<dbReference type="InterPro" id="IPR005279">
    <property type="entry name" value="Dipep/tripep_permease"/>
</dbReference>
<keyword evidence="10" id="KW-1185">Reference proteome</keyword>
<keyword evidence="6 8" id="KW-1133">Transmembrane helix</keyword>
<feature type="transmembrane region" description="Helical" evidence="8">
    <location>
        <begin position="391"/>
        <end position="416"/>
    </location>
</feature>
<dbReference type="Pfam" id="PF00854">
    <property type="entry name" value="PTR2"/>
    <property type="match status" value="1"/>
</dbReference>
<dbReference type="RefSeq" id="WP_058514804.1">
    <property type="nucleotide sequence ID" value="NZ_CAAAIH010000009.1"/>
</dbReference>
<protein>
    <recommendedName>
        <fullName evidence="11">Di/tripeptide transporter homolog IraB</fullName>
    </recommendedName>
</protein>
<evidence type="ECO:0008006" key="11">
    <source>
        <dbReference type="Google" id="ProtNLM"/>
    </source>
</evidence>
<evidence type="ECO:0000256" key="7">
    <source>
        <dbReference type="ARBA" id="ARBA00023136"/>
    </source>
</evidence>
<dbReference type="EMBL" id="LNYU01000081">
    <property type="protein sequence ID" value="KTD56603.1"/>
    <property type="molecule type" value="Genomic_DNA"/>
</dbReference>
<organism evidence="9 10">
    <name type="scientific">Legionella santicrucis</name>
    <dbReference type="NCBI Taxonomy" id="45074"/>
    <lineage>
        <taxon>Bacteria</taxon>
        <taxon>Pseudomonadati</taxon>
        <taxon>Pseudomonadota</taxon>
        <taxon>Gammaproteobacteria</taxon>
        <taxon>Legionellales</taxon>
        <taxon>Legionellaceae</taxon>
        <taxon>Legionella</taxon>
    </lineage>
</organism>
<accession>A0A0W0YIE8</accession>
<dbReference type="AlphaFoldDB" id="A0A0W0YIE8"/>
<feature type="transmembrane region" description="Helical" evidence="8">
    <location>
        <begin position="360"/>
        <end position="379"/>
    </location>
</feature>
<dbReference type="OrthoDB" id="5648799at2"/>
<evidence type="ECO:0000313" key="10">
    <source>
        <dbReference type="Proteomes" id="UP000054703"/>
    </source>
</evidence>
<dbReference type="Gene3D" id="1.20.1250.20">
    <property type="entry name" value="MFS general substrate transporter like domains"/>
    <property type="match status" value="1"/>
</dbReference>
<feature type="transmembrane region" description="Helical" evidence="8">
    <location>
        <begin position="251"/>
        <end position="269"/>
    </location>
</feature>
<dbReference type="PANTHER" id="PTHR23517:SF15">
    <property type="entry name" value="PROTON-DEPENDENT OLIGOPEPTIDE FAMILY TRANSPORT PROTEIN"/>
    <property type="match status" value="1"/>
</dbReference>
<sequence length="500" mass="55146">MISQEVKNYLPELALRQKQTNNIIFITFWSQFSVYALNTILVLFLTRPVWSQGLGYSQAKAYAFIGVAHAMGYLMPMLGGYMADTVIGIRRSILLGSIMLATAYLLVMLSGYTVSSLGDTFFIAAYAFIPATNSLLMGTASSMVSHIYSDDAIKAKSAMTYYYIAINVGALLATLIAPLLLESRYGPLSILTIAFIGKSIAALNFANRYSIYKNVIWGKDQSKFSRKGILHLTAYIVAIYLLTLYAYSHVYLASAIIGFGCVLGIAWFLKKTLSLKGVVRHKQLIALLLIVEAVVFFVIYNQMNSTLILFAANNSDHNLFGLTVSPAHYQILNPLLILAIGSQLPRFYKLFPRFTISYQFASGTLLSGIALLVMAFAAYESHTGIINGNYIALTYILISIAELWVSAIGLSMVGLYCDQNSIAFAMGVWYLASSLAHTISGRIAAWVAIPNTVHSALESLPYYKNYYLVLGISAMGLGAIMYFCAYFLQKKMRKRGIILS</sequence>
<dbReference type="InterPro" id="IPR036259">
    <property type="entry name" value="MFS_trans_sf"/>
</dbReference>
<dbReference type="InterPro" id="IPR050171">
    <property type="entry name" value="MFS_Transporters"/>
</dbReference>
<dbReference type="InterPro" id="IPR000109">
    <property type="entry name" value="POT_fam"/>
</dbReference>
<feature type="transmembrane region" description="Helical" evidence="8">
    <location>
        <begin position="120"/>
        <end position="140"/>
    </location>
</feature>
<feature type="transmembrane region" description="Helical" evidence="8">
    <location>
        <begin position="93"/>
        <end position="114"/>
    </location>
</feature>
<proteinExistence type="predicted"/>
<feature type="transmembrane region" description="Helical" evidence="8">
    <location>
        <begin position="228"/>
        <end position="245"/>
    </location>
</feature>
<keyword evidence="2" id="KW-0813">Transport</keyword>
<feature type="transmembrane region" description="Helical" evidence="8">
    <location>
        <begin position="187"/>
        <end position="207"/>
    </location>
</feature>
<dbReference type="SUPFAM" id="SSF103473">
    <property type="entry name" value="MFS general substrate transporter"/>
    <property type="match status" value="1"/>
</dbReference>
<keyword evidence="5" id="KW-0653">Protein transport</keyword>